<evidence type="ECO:0000256" key="6">
    <source>
        <dbReference type="ARBA" id="ARBA00023098"/>
    </source>
</evidence>
<dbReference type="GO" id="GO:0004630">
    <property type="term" value="F:phospholipase D activity"/>
    <property type="evidence" value="ECO:0007669"/>
    <property type="project" value="UniProtKB-EC"/>
</dbReference>
<comment type="catalytic activity">
    <reaction evidence="1">
        <text>a 1,2-diacyl-sn-glycero-3-phosphocholine + H2O = a 1,2-diacyl-sn-glycero-3-phosphate + choline + H(+)</text>
        <dbReference type="Rhea" id="RHEA:14445"/>
        <dbReference type="ChEBI" id="CHEBI:15354"/>
        <dbReference type="ChEBI" id="CHEBI:15377"/>
        <dbReference type="ChEBI" id="CHEBI:15378"/>
        <dbReference type="ChEBI" id="CHEBI:57643"/>
        <dbReference type="ChEBI" id="CHEBI:58608"/>
        <dbReference type="EC" id="3.1.4.4"/>
    </reaction>
</comment>
<dbReference type="AlphaFoldDB" id="A0A7V7GT68"/>
<accession>A0A7V7GT68</accession>
<comment type="similarity">
    <text evidence="2">Belongs to the phospholipase D family.</text>
</comment>
<proteinExistence type="inferred from homology"/>
<evidence type="ECO:0000256" key="5">
    <source>
        <dbReference type="ARBA" id="ARBA00022963"/>
    </source>
</evidence>
<feature type="domain" description="Phospholipase D-like" evidence="7">
    <location>
        <begin position="312"/>
        <end position="453"/>
    </location>
</feature>
<dbReference type="GO" id="GO:0016042">
    <property type="term" value="P:lipid catabolic process"/>
    <property type="evidence" value="ECO:0007669"/>
    <property type="project" value="UniProtKB-KW"/>
</dbReference>
<name>A0A7V7GT68_9GAMM</name>
<dbReference type="EMBL" id="QOVF01000003">
    <property type="protein sequence ID" value="KAA0694281.1"/>
    <property type="molecule type" value="Genomic_DNA"/>
</dbReference>
<protein>
    <recommendedName>
        <fullName evidence="3">phospholipase D</fullName>
        <ecNumber evidence="3">3.1.4.4</ecNumber>
    </recommendedName>
</protein>
<dbReference type="PANTHER" id="PTHR43856:SF1">
    <property type="entry name" value="MITOCHONDRIAL CARDIOLIPIN HYDROLASE"/>
    <property type="match status" value="1"/>
</dbReference>
<evidence type="ECO:0000259" key="7">
    <source>
        <dbReference type="Pfam" id="PF13091"/>
    </source>
</evidence>
<dbReference type="CDD" id="cd09130">
    <property type="entry name" value="PLDc_unchar2_2"/>
    <property type="match status" value="1"/>
</dbReference>
<gene>
    <name evidence="8" type="ORF">DT594_13375</name>
</gene>
<dbReference type="RefSeq" id="WP_149333109.1">
    <property type="nucleotide sequence ID" value="NZ_QOVF01000003.1"/>
</dbReference>
<dbReference type="Gene3D" id="3.30.870.10">
    <property type="entry name" value="Endonuclease Chain A"/>
    <property type="match status" value="2"/>
</dbReference>
<dbReference type="OrthoDB" id="92272at2"/>
<reference evidence="8 9" key="1">
    <citation type="submission" date="2018-07" db="EMBL/GenBank/DDBJ databases">
        <title>Pseudomonas laoshanensis sp. nov., isolated from soil.</title>
        <authorList>
            <person name="Sun J."/>
            <person name="Yu L."/>
            <person name="Wang M."/>
            <person name="Zhang C."/>
        </authorList>
    </citation>
    <scope>NUCLEOTIDE SEQUENCE [LARGE SCALE GENOMIC DNA]</scope>
    <source>
        <strain evidence="8 9">Y22</strain>
    </source>
</reference>
<keyword evidence="4" id="KW-0378">Hydrolase</keyword>
<evidence type="ECO:0000256" key="3">
    <source>
        <dbReference type="ARBA" id="ARBA00012027"/>
    </source>
</evidence>
<dbReference type="Pfam" id="PF13091">
    <property type="entry name" value="PLDc_2"/>
    <property type="match status" value="1"/>
</dbReference>
<evidence type="ECO:0000256" key="4">
    <source>
        <dbReference type="ARBA" id="ARBA00022801"/>
    </source>
</evidence>
<evidence type="ECO:0000256" key="2">
    <source>
        <dbReference type="ARBA" id="ARBA00008664"/>
    </source>
</evidence>
<dbReference type="SUPFAM" id="SSF56024">
    <property type="entry name" value="Phospholipase D/nuclease"/>
    <property type="match status" value="2"/>
</dbReference>
<organism evidence="8 9">
    <name type="scientific">Halopseudomonas laoshanensis</name>
    <dbReference type="NCBI Taxonomy" id="2268758"/>
    <lineage>
        <taxon>Bacteria</taxon>
        <taxon>Pseudomonadati</taxon>
        <taxon>Pseudomonadota</taxon>
        <taxon>Gammaproteobacteria</taxon>
        <taxon>Pseudomonadales</taxon>
        <taxon>Pseudomonadaceae</taxon>
        <taxon>Halopseudomonas</taxon>
    </lineage>
</organism>
<dbReference type="InterPro" id="IPR025202">
    <property type="entry name" value="PLD-like_dom"/>
</dbReference>
<dbReference type="Proteomes" id="UP000463138">
    <property type="component" value="Unassembled WGS sequence"/>
</dbReference>
<keyword evidence="9" id="KW-1185">Reference proteome</keyword>
<keyword evidence="6" id="KW-0443">Lipid metabolism</keyword>
<dbReference type="InterPro" id="IPR051406">
    <property type="entry name" value="PLD_domain"/>
</dbReference>
<comment type="caution">
    <text evidence="8">The sequence shown here is derived from an EMBL/GenBank/DDBJ whole genome shotgun (WGS) entry which is preliminary data.</text>
</comment>
<evidence type="ECO:0000313" key="8">
    <source>
        <dbReference type="EMBL" id="KAA0694281.1"/>
    </source>
</evidence>
<evidence type="ECO:0000313" key="9">
    <source>
        <dbReference type="Proteomes" id="UP000463138"/>
    </source>
</evidence>
<evidence type="ECO:0000256" key="1">
    <source>
        <dbReference type="ARBA" id="ARBA00000798"/>
    </source>
</evidence>
<keyword evidence="5" id="KW-0442">Lipid degradation</keyword>
<dbReference type="GO" id="GO:0016891">
    <property type="term" value="F:RNA endonuclease activity producing 5'-phosphomonoesters, hydrolytic mechanism"/>
    <property type="evidence" value="ECO:0007669"/>
    <property type="project" value="TreeGrafter"/>
</dbReference>
<dbReference type="CDD" id="cd09129">
    <property type="entry name" value="PLDc_unchar2_1"/>
    <property type="match status" value="1"/>
</dbReference>
<sequence>MSFSSSSAPNTASSRPLLHPLRWITLLLLSAWLMTSGCQAFRPLPEGLSIASPPRDLQQAELLIDQTYVTSSGERVSEQQVFDEVLRLIAQARKLVLVDMFLFNDFAGKDSYRPLSAELTAALVQAREQYPQMPVVLITDPFNTLYGGIRNGHLEQLQAAGVSVVMTDLSQLPASNPTWTGIWTLCCSYLGNSTEGGWLPNPVGEGKVTLRSYLHLINFRANHRKTLVVDEGDNWTGLVTSGNPHDASSRHSNNALRFSGAAALDLLASEIAVLRFSSEIDTSDWPVAPASAATTDTQLQVLTEAAIRDALLRMVDSAQSGDKLDLEVFYFSHRPLIEALIRAQQRGVQLRVLMDANRDAFGREKNGVPNRQVAWDLHEAGIEVRWCATQGEQCHRKWLRLDHADGRSELITGSANFTRRNLDDLNLETSVRLLAPAQQPVMQAAREQFERSWNNPNGEQHSLPYADFADHSRWRYGLYRFMEFSGISTF</sequence>
<dbReference type="EC" id="3.1.4.4" evidence="3"/>
<dbReference type="PANTHER" id="PTHR43856">
    <property type="entry name" value="CARDIOLIPIN HYDROLASE"/>
    <property type="match status" value="1"/>
</dbReference>